<accession>A0AAV7YB32</accession>
<dbReference type="AlphaFoldDB" id="A0AAV7YB32"/>
<feature type="compositionally biased region" description="Basic residues" evidence="1">
    <location>
        <begin position="267"/>
        <end position="280"/>
    </location>
</feature>
<organism evidence="2 3">
    <name type="scientific">Anaeramoeba flamelloides</name>
    <dbReference type="NCBI Taxonomy" id="1746091"/>
    <lineage>
        <taxon>Eukaryota</taxon>
        <taxon>Metamonada</taxon>
        <taxon>Anaeramoebidae</taxon>
        <taxon>Anaeramoeba</taxon>
    </lineage>
</organism>
<evidence type="ECO:0000256" key="1">
    <source>
        <dbReference type="SAM" id="MobiDB-lite"/>
    </source>
</evidence>
<evidence type="ECO:0000313" key="2">
    <source>
        <dbReference type="EMBL" id="KAJ3426110.1"/>
    </source>
</evidence>
<dbReference type="Proteomes" id="UP001146793">
    <property type="component" value="Unassembled WGS sequence"/>
</dbReference>
<feature type="region of interest" description="Disordered" evidence="1">
    <location>
        <begin position="444"/>
        <end position="477"/>
    </location>
</feature>
<name>A0AAV7YB32_9EUKA</name>
<proteinExistence type="predicted"/>
<reference evidence="2" key="1">
    <citation type="submission" date="2022-08" db="EMBL/GenBank/DDBJ databases">
        <title>Novel sulphate-reducing endosymbionts in the free-living metamonad Anaeramoeba.</title>
        <authorList>
            <person name="Jerlstrom-Hultqvist J."/>
            <person name="Cepicka I."/>
            <person name="Gallot-Lavallee L."/>
            <person name="Salas-Leiva D."/>
            <person name="Curtis B.A."/>
            <person name="Zahonova K."/>
            <person name="Pipaliya S."/>
            <person name="Dacks J."/>
            <person name="Roger A.J."/>
        </authorList>
    </citation>
    <scope>NUCLEOTIDE SEQUENCE</scope>
    <source>
        <strain evidence="2">Busselton2</strain>
    </source>
</reference>
<comment type="caution">
    <text evidence="2">The sequence shown here is derived from an EMBL/GenBank/DDBJ whole genome shotgun (WGS) entry which is preliminary data.</text>
</comment>
<protein>
    <submittedName>
        <fullName evidence="2">Uncharacterized protein</fullName>
    </submittedName>
</protein>
<sequence>MDSSQNKDFVPQFSDFSKVQNQKGIKQNQNLNYTKPSFLRILNRSSQISQLNLPKGQERIQTANIASNRNSNLPFRRHGQLCRATSLDSGTTNNYFNQQVGVPFFDTEKLRVGSFLTQLKQQNQIRQPMNPQSFTRPKWIPPNFYHSNIPISNGHINQQTFTNQMFQQQQQNNLKGETTIAQQTKLFSTINLNNQRQNPKQNYFETPRNKIRNNQENQQVLEQGVQTKLQKENKQNENQKLLKNLNLEQKQNIGANFVPKTSPQTKTKTKTIKKQKTKTKERRLVRSRSIEQKFQSTSPFLRKRRIEGNQQINNKVKEKTQVKKNKINSSIVENGKDLFKLLTGQLWVISGGASQKVLTPYTNQFAIKIGEVLGASEKELSIIKSQLKYLLSNSRRTLTEFVLEILVGVLSLVHLDNSYFLCNQFWEILKDIVHLNNNKQQQQQQQEQTILKEEEGEKKKEEKEIEKQEKEKEKTIGNNSEKLKDRLENIYKQIFTEKVLMYWFEKRFIDRLDRFVAYEQKKSFFDQHLFYLGKSKFILSCLLLASELIRKDGVTQNYSLLINLRYDDNPLNLYSNNRGKKANLIKELISKYGVNNGNYWEIISKDYLNQMKFNINNIFDFFPFKNIITNPKIYNLSHTVNVEQPLKKQQIPNKRDETNFKISLEWLKK</sequence>
<evidence type="ECO:0000313" key="3">
    <source>
        <dbReference type="Proteomes" id="UP001146793"/>
    </source>
</evidence>
<dbReference type="EMBL" id="JANTQA010000070">
    <property type="protein sequence ID" value="KAJ3426110.1"/>
    <property type="molecule type" value="Genomic_DNA"/>
</dbReference>
<feature type="compositionally biased region" description="Basic and acidic residues" evidence="1">
    <location>
        <begin position="450"/>
        <end position="477"/>
    </location>
</feature>
<gene>
    <name evidence="2" type="ORF">M0812_28558</name>
</gene>
<feature type="region of interest" description="Disordered" evidence="1">
    <location>
        <begin position="257"/>
        <end position="280"/>
    </location>
</feature>